<dbReference type="EMBL" id="CAXKWB010012498">
    <property type="protein sequence ID" value="CAL4104784.1"/>
    <property type="molecule type" value="Genomic_DNA"/>
</dbReference>
<keyword evidence="3" id="KW-0648">Protein biosynthesis</keyword>
<keyword evidence="6" id="KW-1185">Reference proteome</keyword>
<reference evidence="5 6" key="1">
    <citation type="submission" date="2024-05" db="EMBL/GenBank/DDBJ databases">
        <authorList>
            <person name="Wallberg A."/>
        </authorList>
    </citation>
    <scope>NUCLEOTIDE SEQUENCE [LARGE SCALE GENOMIC DNA]</scope>
</reference>
<evidence type="ECO:0000313" key="5">
    <source>
        <dbReference type="EMBL" id="CAL4104784.1"/>
    </source>
</evidence>
<evidence type="ECO:0000256" key="2">
    <source>
        <dbReference type="ARBA" id="ARBA00022481"/>
    </source>
</evidence>
<dbReference type="InterPro" id="IPR000352">
    <property type="entry name" value="Pep_chain_release_fac_I"/>
</dbReference>
<dbReference type="PANTHER" id="PTHR43804">
    <property type="entry name" value="LD18447P"/>
    <property type="match status" value="1"/>
</dbReference>
<dbReference type="SUPFAM" id="SSF75620">
    <property type="entry name" value="Release factor"/>
    <property type="match status" value="1"/>
</dbReference>
<accession>A0AAV2QZ09</accession>
<dbReference type="GO" id="GO:0005737">
    <property type="term" value="C:cytoplasm"/>
    <property type="evidence" value="ECO:0007669"/>
    <property type="project" value="UniProtKB-ARBA"/>
</dbReference>
<protein>
    <recommendedName>
        <fullName evidence="4">Prokaryotic-type class I peptide chain release factors domain-containing protein</fullName>
    </recommendedName>
</protein>
<dbReference type="PROSITE" id="PS00745">
    <property type="entry name" value="RF_PROK_I"/>
    <property type="match status" value="1"/>
</dbReference>
<evidence type="ECO:0000256" key="1">
    <source>
        <dbReference type="ARBA" id="ARBA00010835"/>
    </source>
</evidence>
<sequence>MSYHLRLGSLHRVFFQFDTISCPRHRLSAHVCVHVYALSVCMHVNHCNYIKCMYVCVCALTSDSIKCIYLIPEMATSYFKSCIAPESGQFSNYDGKVSFFVQENMLQELNSGMENPIFKKVHGSSVWNRFMGLVHDSNNMTLKTYEFKGVVEEETKKESQKNANWNVVLQKPKKVICITQNFLTTPVLVNNNTVSKISSTAGFRIAEKCSEKIFKMLNEYLMNNLREENVTIITEIQTSKRTKGFVHGEGLFKKLNDQERVSQLQNPPKKGPKCIITFSVVLPTPGEIDIDIAVSDLKIETKRASGAGGQHVNTTDSAVRIVHLPTGVAVECQEGRSQLANKKEAMRKLRAQLYQKQLDEESAKYSTARKLQVGSRGRSEKIRTYNYPQDRVTDHRIGVSVHNLNGLLQGSDSLHSIIVDLIEEGKSERLKDIIYS</sequence>
<comment type="caution">
    <text evidence="5">The sequence shown here is derived from an EMBL/GenBank/DDBJ whole genome shotgun (WGS) entry which is preliminary data.</text>
</comment>
<evidence type="ECO:0000259" key="4">
    <source>
        <dbReference type="PROSITE" id="PS00745"/>
    </source>
</evidence>
<dbReference type="FunFam" id="3.30.160.20:FF:000004">
    <property type="entry name" value="Peptide chain release factor 1"/>
    <property type="match status" value="1"/>
</dbReference>
<dbReference type="PANTHER" id="PTHR43804:SF7">
    <property type="entry name" value="LD18447P"/>
    <property type="match status" value="1"/>
</dbReference>
<dbReference type="InterPro" id="IPR045853">
    <property type="entry name" value="Pep_chain_release_fac_I_sf"/>
</dbReference>
<keyword evidence="2" id="KW-0488">Methylation</keyword>
<evidence type="ECO:0000256" key="3">
    <source>
        <dbReference type="ARBA" id="ARBA00022917"/>
    </source>
</evidence>
<dbReference type="Proteomes" id="UP001497623">
    <property type="component" value="Unassembled WGS sequence"/>
</dbReference>
<dbReference type="Gene3D" id="3.30.70.1660">
    <property type="match status" value="1"/>
</dbReference>
<dbReference type="Pfam" id="PF00472">
    <property type="entry name" value="RF-1"/>
    <property type="match status" value="1"/>
</dbReference>
<organism evidence="5 6">
    <name type="scientific">Meganyctiphanes norvegica</name>
    <name type="common">Northern krill</name>
    <name type="synonym">Thysanopoda norvegica</name>
    <dbReference type="NCBI Taxonomy" id="48144"/>
    <lineage>
        <taxon>Eukaryota</taxon>
        <taxon>Metazoa</taxon>
        <taxon>Ecdysozoa</taxon>
        <taxon>Arthropoda</taxon>
        <taxon>Crustacea</taxon>
        <taxon>Multicrustacea</taxon>
        <taxon>Malacostraca</taxon>
        <taxon>Eumalacostraca</taxon>
        <taxon>Eucarida</taxon>
        <taxon>Euphausiacea</taxon>
        <taxon>Euphausiidae</taxon>
        <taxon>Meganyctiphanes</taxon>
    </lineage>
</organism>
<comment type="similarity">
    <text evidence="1">Belongs to the prokaryotic/mitochondrial release factor family.</text>
</comment>
<dbReference type="InterPro" id="IPR050057">
    <property type="entry name" value="Prokaryotic/Mito_RF"/>
</dbReference>
<feature type="non-terminal residue" evidence="5">
    <location>
        <position position="436"/>
    </location>
</feature>
<proteinExistence type="inferred from homology"/>
<evidence type="ECO:0000313" key="6">
    <source>
        <dbReference type="Proteomes" id="UP001497623"/>
    </source>
</evidence>
<dbReference type="GO" id="GO:0003747">
    <property type="term" value="F:translation release factor activity"/>
    <property type="evidence" value="ECO:0007669"/>
    <property type="project" value="InterPro"/>
</dbReference>
<feature type="domain" description="Prokaryotic-type class I peptide chain release factors" evidence="4">
    <location>
        <begin position="303"/>
        <end position="319"/>
    </location>
</feature>
<dbReference type="Gene3D" id="3.30.160.20">
    <property type="match status" value="1"/>
</dbReference>
<name>A0AAV2QZ09_MEGNR</name>
<dbReference type="AlphaFoldDB" id="A0AAV2QZ09"/>
<gene>
    <name evidence="5" type="ORF">MNOR_LOCUS17849</name>
</gene>